<dbReference type="PANTHER" id="PTHR43162:SF1">
    <property type="entry name" value="PRESTALK A DIFFERENTIATION PROTEIN A"/>
    <property type="match status" value="1"/>
</dbReference>
<dbReference type="AlphaFoldDB" id="A0A1I9S3Q6"/>
<dbReference type="InterPro" id="IPR036291">
    <property type="entry name" value="NAD(P)-bd_dom_sf"/>
</dbReference>
<feature type="domain" description="NAD(P)-binding" evidence="1">
    <location>
        <begin position="7"/>
        <end position="178"/>
    </location>
</feature>
<gene>
    <name evidence="2" type="primary">rubS6</name>
</gene>
<dbReference type="Gene3D" id="3.40.50.720">
    <property type="entry name" value="NAD(P)-binding Rossmann-like Domain"/>
    <property type="match status" value="1"/>
</dbReference>
<evidence type="ECO:0000313" key="2">
    <source>
        <dbReference type="EMBL" id="AOZ61198.1"/>
    </source>
</evidence>
<proteinExistence type="predicted"/>
<protein>
    <submittedName>
        <fullName evidence="2">NAD dependent epimerase/dehydratase</fullName>
    </submittedName>
</protein>
<name>A0A1I9S3Q6_9ACTN</name>
<sequence length="278" mass="30563">MTVLVTGGRGHVGRSVAKRLLAAGEKVRVGSSDPANTSFDGTAEIVEVDLARPRTLADALDGVSKVFLYAKPETAGAQVEILEDAGIEHVTFLSTRSLTFLDADTNPIAQLHVQVERALGQSSLPWTFLRAGTFSTNTLQWAESIRTDGVVHAPYPEAYAAPIHEDDIADVAVLTLTEDGHAGVAYALSGPAPVTQREQVVLIGEAIGRPIRFEELQPEQYRETLSRWGRSQVVDQLLRYLEMWNKRPVPVIDQRQQLLGSPGRSYRQWALDHADDFR</sequence>
<dbReference type="Pfam" id="PF13460">
    <property type="entry name" value="NAD_binding_10"/>
    <property type="match status" value="1"/>
</dbReference>
<reference evidence="2" key="1">
    <citation type="journal article" date="2016" name="Nat. Commun.">
        <title>Non-enzymatic pyridine ring formation in the biosynthesis of the rubrolone tropolone alkaloids.</title>
        <authorList>
            <person name="Yan Y."/>
            <person name="Yang J."/>
            <person name="Yu Z."/>
            <person name="Yu M."/>
            <person name="Ma Y.T."/>
            <person name="Wang L."/>
            <person name="Su C."/>
            <person name="Luo J."/>
            <person name="Horsman G.P."/>
            <person name="Huang S.X."/>
        </authorList>
    </citation>
    <scope>NUCLEOTIDE SEQUENCE</scope>
    <source>
        <strain evidence="2">KIB-H033</strain>
    </source>
</reference>
<dbReference type="EMBL" id="KX218108">
    <property type="protein sequence ID" value="AOZ61198.1"/>
    <property type="molecule type" value="Genomic_DNA"/>
</dbReference>
<accession>A0A1I9S3Q6</accession>
<dbReference type="InterPro" id="IPR016040">
    <property type="entry name" value="NAD(P)-bd_dom"/>
</dbReference>
<organism evidence="2">
    <name type="scientific">Streptomyces sp. KIB-H033</name>
    <dbReference type="NCBI Taxonomy" id="1912612"/>
    <lineage>
        <taxon>Bacteria</taxon>
        <taxon>Bacillati</taxon>
        <taxon>Actinomycetota</taxon>
        <taxon>Actinomycetes</taxon>
        <taxon>Kitasatosporales</taxon>
        <taxon>Streptomycetaceae</taxon>
        <taxon>Streptomyces</taxon>
    </lineage>
</organism>
<dbReference type="InterPro" id="IPR051604">
    <property type="entry name" value="Ergot_Alk_Oxidoreductase"/>
</dbReference>
<dbReference type="SUPFAM" id="SSF51735">
    <property type="entry name" value="NAD(P)-binding Rossmann-fold domains"/>
    <property type="match status" value="1"/>
</dbReference>
<dbReference type="PANTHER" id="PTHR43162">
    <property type="match status" value="1"/>
</dbReference>
<evidence type="ECO:0000259" key="1">
    <source>
        <dbReference type="Pfam" id="PF13460"/>
    </source>
</evidence>